<accession>A0ABV7JJ67</accession>
<dbReference type="EMBL" id="JBHRTA010000009">
    <property type="protein sequence ID" value="MFC3196889.1"/>
    <property type="molecule type" value="Genomic_DNA"/>
</dbReference>
<proteinExistence type="predicted"/>
<evidence type="ECO:0000313" key="1">
    <source>
        <dbReference type="EMBL" id="MFC3196889.1"/>
    </source>
</evidence>
<reference evidence="2" key="1">
    <citation type="journal article" date="2019" name="Int. J. Syst. Evol. Microbiol.">
        <title>The Global Catalogue of Microorganisms (GCM) 10K type strain sequencing project: providing services to taxonomists for standard genome sequencing and annotation.</title>
        <authorList>
            <consortium name="The Broad Institute Genomics Platform"/>
            <consortium name="The Broad Institute Genome Sequencing Center for Infectious Disease"/>
            <person name="Wu L."/>
            <person name="Ma J."/>
        </authorList>
    </citation>
    <scope>NUCLEOTIDE SEQUENCE [LARGE SCALE GENOMIC DNA]</scope>
    <source>
        <strain evidence="2">KCTC 52416</strain>
    </source>
</reference>
<evidence type="ECO:0000313" key="2">
    <source>
        <dbReference type="Proteomes" id="UP001595526"/>
    </source>
</evidence>
<keyword evidence="2" id="KW-1185">Reference proteome</keyword>
<organism evidence="1 2">
    <name type="scientific">Parapedobacter deserti</name>
    <dbReference type="NCBI Taxonomy" id="1912957"/>
    <lineage>
        <taxon>Bacteria</taxon>
        <taxon>Pseudomonadati</taxon>
        <taxon>Bacteroidota</taxon>
        <taxon>Sphingobacteriia</taxon>
        <taxon>Sphingobacteriales</taxon>
        <taxon>Sphingobacteriaceae</taxon>
        <taxon>Parapedobacter</taxon>
    </lineage>
</organism>
<name>A0ABV7JJ67_9SPHI</name>
<protein>
    <submittedName>
        <fullName evidence="1">DUF6266 family protein</fullName>
    </submittedName>
</protein>
<dbReference type="RefSeq" id="WP_379020044.1">
    <property type="nucleotide sequence ID" value="NZ_JBHRTA010000009.1"/>
</dbReference>
<dbReference type="Proteomes" id="UP001595526">
    <property type="component" value="Unassembled WGS sequence"/>
</dbReference>
<dbReference type="InterPro" id="IPR046233">
    <property type="entry name" value="DUF6266"/>
</dbReference>
<gene>
    <name evidence="1" type="ORF">ACFOET_04605</name>
</gene>
<dbReference type="Pfam" id="PF19781">
    <property type="entry name" value="DUF6266"/>
    <property type="match status" value="1"/>
</dbReference>
<sequence length="187" mass="20877">MEFFYDRSKPKPKEKSYGKLAVQQRMRLAMAFLNPLRPVIAESWLLQGKGSKKKAFGQALKRLMEEAMEGEYPEQHVVPERVTISTGMLPALQVADVVHTPQELEVYFTSSDNPMAGASDEVVLVVYSPEAGVAGRNTHTCKRSDGSIKVELPPPLWSSPFLAYLFVHSATKKQYSRSTYIGHLSTS</sequence>
<comment type="caution">
    <text evidence="1">The sequence shown here is derived from an EMBL/GenBank/DDBJ whole genome shotgun (WGS) entry which is preliminary data.</text>
</comment>